<comment type="similarity">
    <text evidence="4">Belongs to the PEP-utilizing enzyme family.</text>
</comment>
<dbReference type="Gene3D" id="3.20.20.60">
    <property type="entry name" value="Phosphoenolpyruvate-binding domains"/>
    <property type="match status" value="1"/>
</dbReference>
<dbReference type="PROSITE" id="PS00742">
    <property type="entry name" value="PEP_ENZYMES_2"/>
    <property type="match status" value="1"/>
</dbReference>
<dbReference type="InterPro" id="IPR000121">
    <property type="entry name" value="PEP_util_C"/>
</dbReference>
<name>A0A3N6PV21_9CYAN</name>
<evidence type="ECO:0000256" key="5">
    <source>
        <dbReference type="ARBA" id="ARBA00011996"/>
    </source>
</evidence>
<dbReference type="Pfam" id="PF01326">
    <property type="entry name" value="PPDK_N"/>
    <property type="match status" value="1"/>
</dbReference>
<dbReference type="GO" id="GO:0046872">
    <property type="term" value="F:metal ion binding"/>
    <property type="evidence" value="ECO:0007669"/>
    <property type="project" value="UniProtKB-KW"/>
</dbReference>
<evidence type="ECO:0000256" key="3">
    <source>
        <dbReference type="ARBA" id="ARBA00004742"/>
    </source>
</evidence>
<dbReference type="GO" id="GO:0008986">
    <property type="term" value="F:pyruvate, water dikinase activity"/>
    <property type="evidence" value="ECO:0007669"/>
    <property type="project" value="UniProtKB-EC"/>
</dbReference>
<dbReference type="GO" id="GO:0005524">
    <property type="term" value="F:ATP binding"/>
    <property type="evidence" value="ECO:0007669"/>
    <property type="project" value="UniProtKB-KW"/>
</dbReference>
<dbReference type="InterPro" id="IPR040442">
    <property type="entry name" value="Pyrv_kinase-like_dom_sf"/>
</dbReference>
<dbReference type="Pfam" id="PF02896">
    <property type="entry name" value="PEP-utilizers_C"/>
    <property type="match status" value="1"/>
</dbReference>
<evidence type="ECO:0000256" key="1">
    <source>
        <dbReference type="ARBA" id="ARBA00001946"/>
    </source>
</evidence>
<dbReference type="InterPro" id="IPR008279">
    <property type="entry name" value="PEP-util_enz_mobile_dom"/>
</dbReference>
<evidence type="ECO:0000256" key="13">
    <source>
        <dbReference type="ARBA" id="ARBA00033470"/>
    </source>
</evidence>
<keyword evidence="7" id="KW-0808">Transferase</keyword>
<dbReference type="EC" id="2.7.9.2" evidence="5"/>
<keyword evidence="10" id="KW-0418">Kinase</keyword>
<dbReference type="SUPFAM" id="SSF51621">
    <property type="entry name" value="Phosphoenolpyruvate/pyruvate domain"/>
    <property type="match status" value="1"/>
</dbReference>
<comment type="caution">
    <text evidence="18">The sequence shown here is derived from an EMBL/GenBank/DDBJ whole genome shotgun (WGS) entry which is preliminary data.</text>
</comment>
<dbReference type="UniPathway" id="UPA00138"/>
<evidence type="ECO:0000256" key="9">
    <source>
        <dbReference type="ARBA" id="ARBA00022741"/>
    </source>
</evidence>
<accession>A0A3N6PV21</accession>
<feature type="domain" description="PEP-utilising enzyme mobile" evidence="15">
    <location>
        <begin position="393"/>
        <end position="464"/>
    </location>
</feature>
<gene>
    <name evidence="18" type="ORF">D5R40_01530</name>
</gene>
<keyword evidence="11" id="KW-0067">ATP-binding</keyword>
<evidence type="ECO:0000256" key="12">
    <source>
        <dbReference type="ARBA" id="ARBA00022842"/>
    </source>
</evidence>
<organism evidence="18 19">
    <name type="scientific">Okeania hirsuta</name>
    <dbReference type="NCBI Taxonomy" id="1458930"/>
    <lineage>
        <taxon>Bacteria</taxon>
        <taxon>Bacillati</taxon>
        <taxon>Cyanobacteriota</taxon>
        <taxon>Cyanophyceae</taxon>
        <taxon>Oscillatoriophycideae</taxon>
        <taxon>Oscillatoriales</taxon>
        <taxon>Microcoleaceae</taxon>
        <taxon>Okeania</taxon>
    </lineage>
</organism>
<evidence type="ECO:0000256" key="10">
    <source>
        <dbReference type="ARBA" id="ARBA00022777"/>
    </source>
</evidence>
<dbReference type="PROSITE" id="PS00370">
    <property type="entry name" value="PEP_ENZYMES_PHOS_SITE"/>
    <property type="match status" value="1"/>
</dbReference>
<keyword evidence="18" id="KW-0670">Pyruvate</keyword>
<comment type="catalytic activity">
    <reaction evidence="14">
        <text>pyruvate + ATP + H2O = phosphoenolpyruvate + AMP + phosphate + 2 H(+)</text>
        <dbReference type="Rhea" id="RHEA:11364"/>
        <dbReference type="ChEBI" id="CHEBI:15361"/>
        <dbReference type="ChEBI" id="CHEBI:15377"/>
        <dbReference type="ChEBI" id="CHEBI:15378"/>
        <dbReference type="ChEBI" id="CHEBI:30616"/>
        <dbReference type="ChEBI" id="CHEBI:43474"/>
        <dbReference type="ChEBI" id="CHEBI:58702"/>
        <dbReference type="ChEBI" id="CHEBI:456215"/>
        <dbReference type="EC" id="2.7.9.2"/>
    </reaction>
</comment>
<reference evidence="18 19" key="1">
    <citation type="journal article" date="2018" name="ACS Chem. Biol.">
        <title>Ketoreductase domain dysfunction expands chemodiversity: malyngamide biosynthesis in the cyanobacterium Okeania hirsuta.</title>
        <authorList>
            <person name="Moss N.A."/>
            <person name="Leao T."/>
            <person name="Rankin M."/>
            <person name="McCullough T.M."/>
            <person name="Qu P."/>
            <person name="Korobeynikov A."/>
            <person name="Smith J.L."/>
            <person name="Gerwick L."/>
            <person name="Gerwick W.H."/>
        </authorList>
    </citation>
    <scope>NUCLEOTIDE SEQUENCE [LARGE SCALE GENOMIC DNA]</scope>
    <source>
        <strain evidence="18 19">PAB10Feb10-1</strain>
    </source>
</reference>
<dbReference type="Pfam" id="PF00391">
    <property type="entry name" value="PEP-utilizers"/>
    <property type="match status" value="1"/>
</dbReference>
<dbReference type="Gene3D" id="3.30.1490.20">
    <property type="entry name" value="ATP-grasp fold, A domain"/>
    <property type="match status" value="1"/>
</dbReference>
<evidence type="ECO:0000259" key="16">
    <source>
        <dbReference type="Pfam" id="PF01326"/>
    </source>
</evidence>
<dbReference type="SUPFAM" id="SSF52009">
    <property type="entry name" value="Phosphohistidine domain"/>
    <property type="match status" value="1"/>
</dbReference>
<keyword evidence="9" id="KW-0547">Nucleotide-binding</keyword>
<evidence type="ECO:0000256" key="11">
    <source>
        <dbReference type="ARBA" id="ARBA00022840"/>
    </source>
</evidence>
<dbReference type="InterPro" id="IPR036637">
    <property type="entry name" value="Phosphohistidine_dom_sf"/>
</dbReference>
<dbReference type="InterPro" id="IPR006319">
    <property type="entry name" value="PEP_synth"/>
</dbReference>
<dbReference type="Gene3D" id="3.50.30.10">
    <property type="entry name" value="Phosphohistidine domain"/>
    <property type="match status" value="1"/>
</dbReference>
<keyword evidence="8" id="KW-0479">Metal-binding</keyword>
<dbReference type="OrthoDB" id="9765468at2"/>
<dbReference type="Gene3D" id="3.30.470.20">
    <property type="entry name" value="ATP-grasp fold, B domain"/>
    <property type="match status" value="1"/>
</dbReference>
<comment type="cofactor">
    <cofactor evidence="1">
        <name>Mg(2+)</name>
        <dbReference type="ChEBI" id="CHEBI:18420"/>
    </cofactor>
</comment>
<comment type="pathway">
    <text evidence="3">Carbohydrate biosynthesis; gluconeogenesis.</text>
</comment>
<evidence type="ECO:0000256" key="14">
    <source>
        <dbReference type="ARBA" id="ARBA00047700"/>
    </source>
</evidence>
<feature type="domain" description="Pyruvate phosphate dikinase AMP/ATP-binding" evidence="16">
    <location>
        <begin position="17"/>
        <end position="319"/>
    </location>
</feature>
<evidence type="ECO:0000256" key="2">
    <source>
        <dbReference type="ARBA" id="ARBA00002988"/>
    </source>
</evidence>
<dbReference type="InterPro" id="IPR015813">
    <property type="entry name" value="Pyrv/PenolPyrv_kinase-like_dom"/>
</dbReference>
<dbReference type="EMBL" id="RCBY01000004">
    <property type="protein sequence ID" value="RQH56549.1"/>
    <property type="molecule type" value="Genomic_DNA"/>
</dbReference>
<evidence type="ECO:0000256" key="6">
    <source>
        <dbReference type="ARBA" id="ARBA00021623"/>
    </source>
</evidence>
<dbReference type="PANTHER" id="PTHR43030:SF1">
    <property type="entry name" value="PHOSPHOENOLPYRUVATE SYNTHASE"/>
    <property type="match status" value="1"/>
</dbReference>
<dbReference type="PANTHER" id="PTHR43030">
    <property type="entry name" value="PHOSPHOENOLPYRUVATE SYNTHASE"/>
    <property type="match status" value="1"/>
</dbReference>
<evidence type="ECO:0000259" key="15">
    <source>
        <dbReference type="Pfam" id="PF00391"/>
    </source>
</evidence>
<comment type="function">
    <text evidence="2">Catalyzes the phosphorylation of pyruvate to phosphoenolpyruvate.</text>
</comment>
<keyword evidence="19" id="KW-1185">Reference proteome</keyword>
<dbReference type="AlphaFoldDB" id="A0A3N6PV21"/>
<dbReference type="SUPFAM" id="SSF56059">
    <property type="entry name" value="Glutathione synthetase ATP-binding domain-like"/>
    <property type="match status" value="1"/>
</dbReference>
<evidence type="ECO:0000313" key="18">
    <source>
        <dbReference type="EMBL" id="RQH56549.1"/>
    </source>
</evidence>
<dbReference type="Proteomes" id="UP000269154">
    <property type="component" value="Unassembled WGS sequence"/>
</dbReference>
<evidence type="ECO:0000256" key="4">
    <source>
        <dbReference type="ARBA" id="ARBA00007837"/>
    </source>
</evidence>
<evidence type="ECO:0000313" key="19">
    <source>
        <dbReference type="Proteomes" id="UP000269154"/>
    </source>
</evidence>
<evidence type="ECO:0000256" key="8">
    <source>
        <dbReference type="ARBA" id="ARBA00022723"/>
    </source>
</evidence>
<keyword evidence="12" id="KW-0460">Magnesium</keyword>
<dbReference type="InterPro" id="IPR018274">
    <property type="entry name" value="PEP_util_AS"/>
</dbReference>
<protein>
    <recommendedName>
        <fullName evidence="6">Phosphoenolpyruvate synthase</fullName>
        <ecNumber evidence="5">2.7.9.2</ecNumber>
    </recommendedName>
    <alternativeName>
        <fullName evidence="13">Pyruvate, water dikinase</fullName>
    </alternativeName>
</protein>
<dbReference type="InterPro" id="IPR023151">
    <property type="entry name" value="PEP_util_CS"/>
</dbReference>
<evidence type="ECO:0000256" key="7">
    <source>
        <dbReference type="ARBA" id="ARBA00022679"/>
    </source>
</evidence>
<sequence>MHKFYWLDKIKSSDWKTVGERAFYLAHLMEQGYPIVSGFVIPANSFWQFLQCIDWSDPLLLEFPNYALHFNVNNYQQLQQISQSINYNIASTDLPSDLFLSLESAIKNLNAEVLIFQLVLASPRLKTLGILEPIICQAIPEEFVPGIKQAWAEIFNAKSLLYWHSQQVEIPQLQPVVIVQPIQSAIASGNIKAFTNSWEIQATHGLGVSIELGQVIPDSYIISAENCTVENKKLGNKTIVYNPDARIVKVSDTDTWQGNYHTQIPFPKTLAALQIFLLPEKIQKEFVLEEKQLQSLIQLTQGIVNSIGTNFGVKWSFSQRSNDAKIELLITDFERFPQEDKTLAKLPQSAKEEKSISIPNTEHPIVKGIVASSGKVTAKAIVIKNIPPEVEEFPDRAILVVPVIIPSYLPLLKKVSGIISEQGGITSHAAILAREIGIPAIVGATNSTNIIKTGDHLLIDGNNGEVHLAKEDNYYPHKLEMPVLENSLKNQNLPPIGTKLFVNLSQINSIKKIQDSQIDGVGLLRSELMAIELLENHHPLWWIQQGRQSELVSLMVEKLSQFAAAFTPKQVFYRSLDLGLFNSSDREKTFTKIPEEFITNYSGNQDNQTEANLHNHRTNYSNPILGRHGTFSYMLEPSLLDLEIDILSQVYELGYTNVHLILPFVRSVEEFQFCQSRIQTKWKNQPNNFQIWIMAEVPSVLFLLPEYVKAGVQGIAIGTNDLTQLLLGVDREEEQMTSAFDSRQPAVMRAIQQLISQAKISGIPCSICGDAPALYPEIIDNLIRWGITSISVNVDAVDKTYNSIARAEQRLILEAAQINNLGGRF</sequence>
<evidence type="ECO:0000259" key="17">
    <source>
        <dbReference type="Pfam" id="PF02896"/>
    </source>
</evidence>
<dbReference type="GO" id="GO:0006094">
    <property type="term" value="P:gluconeogenesis"/>
    <property type="evidence" value="ECO:0007669"/>
    <property type="project" value="UniProtKB-UniPathway"/>
</dbReference>
<dbReference type="InterPro" id="IPR002192">
    <property type="entry name" value="PPDK_AMP/ATP-bd"/>
</dbReference>
<proteinExistence type="inferred from homology"/>
<dbReference type="RefSeq" id="WP_124154153.1">
    <property type="nucleotide sequence ID" value="NZ_CAWOLW010000334.1"/>
</dbReference>
<feature type="domain" description="PEP-utilising enzyme C-terminal" evidence="17">
    <location>
        <begin position="498"/>
        <end position="807"/>
    </location>
</feature>
<dbReference type="InterPro" id="IPR013815">
    <property type="entry name" value="ATP_grasp_subdomain_1"/>
</dbReference>